<comment type="caution">
    <text evidence="10">The sequence shown here is derived from an EMBL/GenBank/DDBJ whole genome shotgun (WGS) entry which is preliminary data.</text>
</comment>
<keyword evidence="7" id="KW-1015">Disulfide bond</keyword>
<keyword evidence="11" id="KW-1185">Reference proteome</keyword>
<dbReference type="Proteomes" id="UP000762676">
    <property type="component" value="Unassembled WGS sequence"/>
</dbReference>
<evidence type="ECO:0000256" key="4">
    <source>
        <dbReference type="ARBA" id="ARBA00022692"/>
    </source>
</evidence>
<feature type="transmembrane region" description="Helical" evidence="8">
    <location>
        <begin position="112"/>
        <end position="132"/>
    </location>
</feature>
<feature type="domain" description="Kazal-like" evidence="9">
    <location>
        <begin position="159"/>
        <end position="207"/>
    </location>
</feature>
<organism evidence="10 11">
    <name type="scientific">Elysia marginata</name>
    <dbReference type="NCBI Taxonomy" id="1093978"/>
    <lineage>
        <taxon>Eukaryota</taxon>
        <taxon>Metazoa</taxon>
        <taxon>Spiralia</taxon>
        <taxon>Lophotrochozoa</taxon>
        <taxon>Mollusca</taxon>
        <taxon>Gastropoda</taxon>
        <taxon>Heterobranchia</taxon>
        <taxon>Euthyneura</taxon>
        <taxon>Panpulmonata</taxon>
        <taxon>Sacoglossa</taxon>
        <taxon>Placobranchoidea</taxon>
        <taxon>Plakobranchidae</taxon>
        <taxon>Elysia</taxon>
    </lineage>
</organism>
<sequence length="207" mass="22372">ANKYAAERGKEVHAQRLKDGTGKSPGLKDILLSIRLLLCNVPFMLINLAAAFDGILVAGFSTFMPKFIEFQFGYPAGTAALYVGLVVVPTGGGATLASGYLVRRFNMKMRGILKFCTVLSALLCFFALAFLMECRNAPFAGVTLPYGQANTHETTFLGKKLNSSCNAGCACTEQDYYPMCGRDNVLYFSPCYAGCTEVFQDGDDKVG</sequence>
<dbReference type="SUPFAM" id="SSF103473">
    <property type="entry name" value="MFS general substrate transporter"/>
    <property type="match status" value="1"/>
</dbReference>
<dbReference type="PROSITE" id="PS51465">
    <property type="entry name" value="KAZAL_2"/>
    <property type="match status" value="1"/>
</dbReference>
<evidence type="ECO:0000256" key="1">
    <source>
        <dbReference type="ARBA" id="ARBA00004651"/>
    </source>
</evidence>
<dbReference type="GO" id="GO:0043252">
    <property type="term" value="P:sodium-independent organic anion transport"/>
    <property type="evidence" value="ECO:0007669"/>
    <property type="project" value="TreeGrafter"/>
</dbReference>
<reference evidence="10 11" key="1">
    <citation type="journal article" date="2021" name="Elife">
        <title>Chloroplast acquisition without the gene transfer in kleptoplastic sea slugs, Plakobranchus ocellatus.</title>
        <authorList>
            <person name="Maeda T."/>
            <person name="Takahashi S."/>
            <person name="Yoshida T."/>
            <person name="Shimamura S."/>
            <person name="Takaki Y."/>
            <person name="Nagai Y."/>
            <person name="Toyoda A."/>
            <person name="Suzuki Y."/>
            <person name="Arimoto A."/>
            <person name="Ishii H."/>
            <person name="Satoh N."/>
            <person name="Nishiyama T."/>
            <person name="Hasebe M."/>
            <person name="Maruyama T."/>
            <person name="Minagawa J."/>
            <person name="Obokata J."/>
            <person name="Shigenobu S."/>
        </authorList>
    </citation>
    <scope>NUCLEOTIDE SEQUENCE [LARGE SCALE GENOMIC DNA]</scope>
</reference>
<dbReference type="InterPro" id="IPR036259">
    <property type="entry name" value="MFS_trans_sf"/>
</dbReference>
<evidence type="ECO:0000256" key="7">
    <source>
        <dbReference type="ARBA" id="ARBA00023157"/>
    </source>
</evidence>
<dbReference type="SUPFAM" id="SSF100895">
    <property type="entry name" value="Kazal-type serine protease inhibitors"/>
    <property type="match status" value="1"/>
</dbReference>
<proteinExistence type="inferred from homology"/>
<dbReference type="Pfam" id="PF03137">
    <property type="entry name" value="OATP"/>
    <property type="match status" value="1"/>
</dbReference>
<dbReference type="GO" id="GO:0015347">
    <property type="term" value="F:sodium-independent organic anion transmembrane transporter activity"/>
    <property type="evidence" value="ECO:0007669"/>
    <property type="project" value="TreeGrafter"/>
</dbReference>
<accession>A0AAV4GR23</accession>
<feature type="transmembrane region" description="Helical" evidence="8">
    <location>
        <begin position="80"/>
        <end position="100"/>
    </location>
</feature>
<evidence type="ECO:0000313" key="11">
    <source>
        <dbReference type="Proteomes" id="UP000762676"/>
    </source>
</evidence>
<dbReference type="GO" id="GO:0016323">
    <property type="term" value="C:basolateral plasma membrane"/>
    <property type="evidence" value="ECO:0007669"/>
    <property type="project" value="TreeGrafter"/>
</dbReference>
<dbReference type="InterPro" id="IPR004156">
    <property type="entry name" value="OATP"/>
</dbReference>
<evidence type="ECO:0000256" key="3">
    <source>
        <dbReference type="ARBA" id="ARBA00022475"/>
    </source>
</evidence>
<dbReference type="Gene3D" id="1.20.1250.20">
    <property type="entry name" value="MFS general substrate transporter like domains"/>
    <property type="match status" value="1"/>
</dbReference>
<protein>
    <submittedName>
        <fullName evidence="10">Solute carrier organic anion transporter family member</fullName>
    </submittedName>
</protein>
<gene>
    <name evidence="10" type="ORF">ElyMa_004213000</name>
</gene>
<comment type="similarity">
    <text evidence="2">Belongs to the organo anion transporter (TC 2.A.60) family.</text>
</comment>
<evidence type="ECO:0000256" key="6">
    <source>
        <dbReference type="ARBA" id="ARBA00023136"/>
    </source>
</evidence>
<keyword evidence="4 8" id="KW-0812">Transmembrane</keyword>
<keyword evidence="6 8" id="KW-0472">Membrane</keyword>
<dbReference type="InterPro" id="IPR036058">
    <property type="entry name" value="Kazal_dom_sf"/>
</dbReference>
<dbReference type="InterPro" id="IPR002350">
    <property type="entry name" value="Kazal_dom"/>
</dbReference>
<feature type="transmembrane region" description="Helical" evidence="8">
    <location>
        <begin position="37"/>
        <end position="60"/>
    </location>
</feature>
<evidence type="ECO:0000259" key="9">
    <source>
        <dbReference type="PROSITE" id="PS51465"/>
    </source>
</evidence>
<dbReference type="PANTHER" id="PTHR11388">
    <property type="entry name" value="ORGANIC ANION TRANSPORTER"/>
    <property type="match status" value="1"/>
</dbReference>
<keyword evidence="5 8" id="KW-1133">Transmembrane helix</keyword>
<comment type="subcellular location">
    <subcellularLocation>
        <location evidence="1">Cell membrane</location>
        <topology evidence="1">Multi-pass membrane protein</topology>
    </subcellularLocation>
</comment>
<evidence type="ECO:0000256" key="8">
    <source>
        <dbReference type="SAM" id="Phobius"/>
    </source>
</evidence>
<dbReference type="AlphaFoldDB" id="A0AAV4GR23"/>
<dbReference type="EMBL" id="BMAT01008521">
    <property type="protein sequence ID" value="GFR87021.1"/>
    <property type="molecule type" value="Genomic_DNA"/>
</dbReference>
<evidence type="ECO:0000256" key="5">
    <source>
        <dbReference type="ARBA" id="ARBA00022989"/>
    </source>
</evidence>
<evidence type="ECO:0000256" key="2">
    <source>
        <dbReference type="ARBA" id="ARBA00009657"/>
    </source>
</evidence>
<feature type="non-terminal residue" evidence="10">
    <location>
        <position position="1"/>
    </location>
</feature>
<evidence type="ECO:0000313" key="10">
    <source>
        <dbReference type="EMBL" id="GFR87021.1"/>
    </source>
</evidence>
<name>A0AAV4GR23_9GAST</name>
<dbReference type="PANTHER" id="PTHR11388:SF100">
    <property type="entry name" value="SOLUTE CARRIER ORGANIC ANION TRANSPORTER FAMILY MEMBER 4A1"/>
    <property type="match status" value="1"/>
</dbReference>
<keyword evidence="3" id="KW-1003">Cell membrane</keyword>